<feature type="compositionally biased region" description="Low complexity" evidence="1">
    <location>
        <begin position="2428"/>
        <end position="2440"/>
    </location>
</feature>
<dbReference type="InterPro" id="IPR011050">
    <property type="entry name" value="Pectin_lyase_fold/virulence"/>
</dbReference>
<name>A0AB34IPZ5_PRYPA</name>
<dbReference type="PANTHER" id="PTHR11319:SF35">
    <property type="entry name" value="OUTER MEMBRANE PROTEIN PMPC-RELATED"/>
    <property type="match status" value="1"/>
</dbReference>
<evidence type="ECO:0000313" key="4">
    <source>
        <dbReference type="EMBL" id="KAL1503519.1"/>
    </source>
</evidence>
<keyword evidence="5" id="KW-1185">Reference proteome</keyword>
<feature type="transmembrane region" description="Helical" evidence="2">
    <location>
        <begin position="1772"/>
        <end position="1791"/>
    </location>
</feature>
<evidence type="ECO:0000313" key="5">
    <source>
        <dbReference type="Proteomes" id="UP001515480"/>
    </source>
</evidence>
<feature type="transmembrane region" description="Helical" evidence="2">
    <location>
        <begin position="1727"/>
        <end position="1748"/>
    </location>
</feature>
<evidence type="ECO:0008006" key="6">
    <source>
        <dbReference type="Google" id="ProtNLM"/>
    </source>
</evidence>
<feature type="region of interest" description="Disordered" evidence="1">
    <location>
        <begin position="2428"/>
        <end position="2447"/>
    </location>
</feature>
<feature type="transmembrane region" description="Helical" evidence="2">
    <location>
        <begin position="1696"/>
        <end position="1715"/>
    </location>
</feature>
<keyword evidence="2" id="KW-0472">Membrane</keyword>
<protein>
    <recommendedName>
        <fullName evidence="6">Phosphoinositide phospholipase C</fullName>
    </recommendedName>
</protein>
<evidence type="ECO:0000256" key="1">
    <source>
        <dbReference type="SAM" id="MobiDB-lite"/>
    </source>
</evidence>
<accession>A0AB34IPZ5</accession>
<feature type="region of interest" description="Disordered" evidence="1">
    <location>
        <begin position="1852"/>
        <end position="1871"/>
    </location>
</feature>
<keyword evidence="2" id="KW-0812">Transmembrane</keyword>
<dbReference type="Proteomes" id="UP001515480">
    <property type="component" value="Unassembled WGS sequence"/>
</dbReference>
<dbReference type="EMBL" id="JBGBPQ010000021">
    <property type="protein sequence ID" value="KAL1503519.1"/>
    <property type="molecule type" value="Genomic_DNA"/>
</dbReference>
<feature type="transmembrane region" description="Helical" evidence="2">
    <location>
        <begin position="1551"/>
        <end position="1571"/>
    </location>
</feature>
<dbReference type="SUPFAM" id="SSF51126">
    <property type="entry name" value="Pectin lyase-like"/>
    <property type="match status" value="1"/>
</dbReference>
<keyword evidence="3" id="KW-0732">Signal</keyword>
<comment type="caution">
    <text evidence="4">The sequence shown here is derived from an EMBL/GenBank/DDBJ whole genome shotgun (WGS) entry which is preliminary data.</text>
</comment>
<keyword evidence="2" id="KW-1133">Transmembrane helix</keyword>
<organism evidence="4 5">
    <name type="scientific">Prymnesium parvum</name>
    <name type="common">Toxic golden alga</name>
    <dbReference type="NCBI Taxonomy" id="97485"/>
    <lineage>
        <taxon>Eukaryota</taxon>
        <taxon>Haptista</taxon>
        <taxon>Haptophyta</taxon>
        <taxon>Prymnesiophyceae</taxon>
        <taxon>Prymnesiales</taxon>
        <taxon>Prymnesiaceae</taxon>
        <taxon>Prymnesium</taxon>
    </lineage>
</organism>
<feature type="chain" id="PRO_5044296184" description="Phosphoinositide phospholipase C" evidence="3">
    <location>
        <begin position="20"/>
        <end position="2472"/>
    </location>
</feature>
<feature type="transmembrane region" description="Helical" evidence="2">
    <location>
        <begin position="1517"/>
        <end position="1539"/>
    </location>
</feature>
<proteinExistence type="predicted"/>
<feature type="transmembrane region" description="Helical" evidence="2">
    <location>
        <begin position="1449"/>
        <end position="1468"/>
    </location>
</feature>
<feature type="signal peptide" evidence="3">
    <location>
        <begin position="1"/>
        <end position="19"/>
    </location>
</feature>
<feature type="transmembrane region" description="Helical" evidence="2">
    <location>
        <begin position="1620"/>
        <end position="1640"/>
    </location>
</feature>
<dbReference type="PANTHER" id="PTHR11319">
    <property type="entry name" value="G PROTEIN-COUPLED RECEPTOR-RELATED"/>
    <property type="match status" value="1"/>
</dbReference>
<evidence type="ECO:0000256" key="2">
    <source>
        <dbReference type="SAM" id="Phobius"/>
    </source>
</evidence>
<feature type="transmembrane region" description="Helical" evidence="2">
    <location>
        <begin position="1386"/>
        <end position="1407"/>
    </location>
</feature>
<evidence type="ECO:0000256" key="3">
    <source>
        <dbReference type="SAM" id="SignalP"/>
    </source>
</evidence>
<gene>
    <name evidence="4" type="ORF">AB1Y20_011999</name>
</gene>
<reference evidence="4 5" key="1">
    <citation type="journal article" date="2024" name="Science">
        <title>Giant polyketide synthase enzymes in the biosynthesis of giant marine polyether toxins.</title>
        <authorList>
            <person name="Fallon T.R."/>
            <person name="Shende V.V."/>
            <person name="Wierzbicki I.H."/>
            <person name="Pendleton A.L."/>
            <person name="Watervoot N.F."/>
            <person name="Auber R.P."/>
            <person name="Gonzalez D.J."/>
            <person name="Wisecaver J.H."/>
            <person name="Moore B.S."/>
        </authorList>
    </citation>
    <scope>NUCLEOTIDE SEQUENCE [LARGE SCALE GENOMIC DNA]</scope>
    <source>
        <strain evidence="4 5">12B1</strain>
    </source>
</reference>
<sequence>MAASTFAWLLLAHSVAVRGQTACDLNATGTCDCSRPADQCVSPSQMTPQCGEECSGHAASNASSCGGGGAAVWLSLPSPAAPFGSLAVQLLRVSTCSSAGLAAKLAVFSGACGQLRQLACSGEAASSASSCQARVAMLALRCELTLPGDSEVSVELPLGNVTYILVGGFNGSSGQVNVTATLSPIPTAPGARCENALPFGSPANETWATIAPALYEFPPDFSIRVPSLECASAPSPPGLPPYFTGGDAFWLELTDIRDEWLEIHTCDEAGFDTDLSLFVGFSCDDLVMVACNGDFLGDPSPYISATCRRTYSSVLVNPSTLVNASHANSSGANKIFIVLSAWAGSASVPNRPGEILVRNAAELQAAFAAAEARSRANGTCDAALVHLSLRVPPGSTLQLAERVLVNCITASISSGNEGATFDHLGLLTSSIFHVGPGARLEVHNLNFTNGNVENGLIHVGENASLRATHCAFMQIKYVSRGGCIHLEPRANASVEHSVVSDVSVGALNQLAAQASGAFVKASALSVTRLHDVQLRRLEAFVGGGAVALEDGAEAHISDCLFSRNFIAPPHQSPPHAYTPLHTRPLRTASGCTATTGGAIHLTRASLLFMSGCVFSSCSAERGGALGIALQCRAELAECTFTSCGAYFGGLAEVSSSTLRLLHCVFFNGGAGDGGALYLLSNLVGVATDVEIRNSRFMYMNAASGGVAYASAGVSLALYDSLFHDISASVHGGIVYMSNAYATISRCVVERLAAAQDGGVVMLLNGQGTTSINGTSITDVNAGRGAAVAMFGSSSEMDVRQTTIARGVATEAGGLVYAADSASLYLTDVRLANASSPSGSMIHLGAGARLSGTLLRLEASCNASIPIFKDGASSDDVLFLRAVYYTGSCFLPPARLVNEGARLPACGESGYESPICGPSATCSDQLASLGANLTTPTCECSSPFYDLPSASNPRVAAFYEGCVSAPRAEYVRILKETLQEAIRKGPNSSAVAENIIGITVRGTDLRLEAQVRWNATVRFTGSQEASWLVLTQTAGTGVASEDIRIQVGLNSTGLREQVSAYAAQIALFVEAPINQQYNKEFVVPVLLFITASVSPSASTWGRAADGQSCSQASHEAPNATSVELVARSQTDAFLSSSLYFQACDVDGLPVDHELPALSDPRHFDVRMRGNTFQGIRSLPSPTYEGGGAYMPLLDVDVIGTYVLELFLVSAGVSYVVGHHNPTVHVTCQPPLVPDSSTRRCGCPTGLVLEAGSSSCVACPTFTSSEVGSQSCDVCADGRYLIAASSQATSDSCEQCPSSVNCSWNSTLATWELLPSYWRVSASSTDIRQCVTTESGHSPCAGGSLVGRNGDGYCADGFEGPLCGICTANNTFFKEGECKSCPSLSATLGIGIGIGIVAFVVVFLTAFIWRRYGRRCRIRFKVGASPSRRSSRARSRIHALIFERAQETIDLLGRVGFIAKLKICIVFYQIGLSIPTVYDVTVPDDWSSWTSVFSWVYFDFFDVYHPFCMGGVKNQLNLASLGSLAVCAVVFVLGAAFTLGVGVNDERNREKPMIVRVLMAGAPWSLFAIFLFVSSVSRTVFRAWSCKRFLSDEQDQKFVEFLIINMAVQCGTDEHESIKELAIVHMIIWPILIPLMCFWLLFSCREAIRTGSRSALSMAVRVLHFEYRPEFYHWESLSILNRLVLTGFASLVPTTFGVLRLLAALVICIIYACLLMIIRPYKRADVNGLAVAAHIFLSCAFLAALLIKLYDVIALRWSAEDALIVLGYDSETDLAIMMAVLCFGFLAAVLFAMSKTSISVDSLINRRMTKISEFQQIQAAYDEIYDTGEPEMALSSMHGEESDDSSLPVDFSGRGTPSSGMCRPHSHENLSERRRRPGDLIRAHLPQMSPEEAAANHNRLMSAAARIRERGYNLKLFFEDMVSSFPELDLYLISGSSAETRTNRIKRHMDIIMNVETVHGKSITSGNSSADEYKRTIGALFGVYWLMRLDLPSVTDSDGLDGQQGFCFGVDPDSWVPLDEPPNDQKTASKRENFFDNQDWKGFHQLMVDSGMLKAQPDGSVQVDAARTAAMLALTAIHDIMKLSELLPRLLPEHAPYHGYSAEDEISDHDVALGYILEHDANAIPCYEQLEDFQRAPVRFTQAKIGFNHGWLVQAEAPPGALFNTFKSVIDSGGIDDSMIACYFVHWLTDLGGAVPTPLNGVEKFVVQFPLAVLESFIQSFPLVQRLANTSQTALMEDYLRKWWPMYLGPKPKGYDAIAKMRLVVQAQSKELKQEVLDSFDRLVPTKQAILAVEMARTGIVEQVYSASPHPGGPAFLVYYSPAFLRQSIESVQLALSILAEVYQAARYLFPLSFDPVEAGKSVTIRIDQLKGCGDARSVLASCSEGSTWVLMKKNDQEAAVESLTLSELCDLLAAKCPSAYQILSLTSSSPPVATASTNTATRPGSPNSRLSAVDARIVHAVGRIQLGRQSRVL</sequence>